<feature type="transmembrane region" description="Helical" evidence="2">
    <location>
        <begin position="54"/>
        <end position="73"/>
    </location>
</feature>
<dbReference type="InterPro" id="IPR029044">
    <property type="entry name" value="Nucleotide-diphossugar_trans"/>
</dbReference>
<name>A0A165B8I8_EXIGL</name>
<evidence type="ECO:0000256" key="2">
    <source>
        <dbReference type="SAM" id="Phobius"/>
    </source>
</evidence>
<accession>A0A165B8I8</accession>
<dbReference type="Gene3D" id="3.90.550.20">
    <property type="match status" value="1"/>
</dbReference>
<dbReference type="Proteomes" id="UP000077266">
    <property type="component" value="Unassembled WGS sequence"/>
</dbReference>
<dbReference type="AlphaFoldDB" id="A0A165B8I8"/>
<sequence>MNNTHRPRANSPRLPLYGDPPPRYNPRSQSPDSAPFQNYIWTCISLYKIHRPRTWLSCFRWTLLVLLILGLIIDLPCKLHVELMVQPFARCFEQSRLSRLYNMTTAVSSPKFRNHSGLLHESGILAHDRDPTGNYSTLAISREPCVLRTNAEFPRQRAYLALPWAFPDNFEVRVINWNALAQGTALEGSHLLNKSDDRAWVDGDLLRLLVTWAHGGVWVDTDSLLIRDMSPLLEHELVTQWDCYAFQRRGDALLQALAVPLRGVPHHGARPAPRSGTTDWGSLLYHKLFRRLMAAGIQPFKVLPFCLTDARSCRLDNRLPDPFKPDPVSWGGSGSSGVLEGGRLDDTLHKIFSVHLHNQWDKKFPKGGWVERLLLRRYDLHLPEPTP</sequence>
<keyword evidence="2" id="KW-1133">Transmembrane helix</keyword>
<dbReference type="InParanoid" id="A0A165B8I8"/>
<dbReference type="STRING" id="1314781.A0A165B8I8"/>
<feature type="region of interest" description="Disordered" evidence="1">
    <location>
        <begin position="1"/>
        <end position="31"/>
    </location>
</feature>
<reference evidence="3 4" key="1">
    <citation type="journal article" date="2016" name="Mol. Biol. Evol.">
        <title>Comparative Genomics of Early-Diverging Mushroom-Forming Fungi Provides Insights into the Origins of Lignocellulose Decay Capabilities.</title>
        <authorList>
            <person name="Nagy L.G."/>
            <person name="Riley R."/>
            <person name="Tritt A."/>
            <person name="Adam C."/>
            <person name="Daum C."/>
            <person name="Floudas D."/>
            <person name="Sun H."/>
            <person name="Yadav J.S."/>
            <person name="Pangilinan J."/>
            <person name="Larsson K.H."/>
            <person name="Matsuura K."/>
            <person name="Barry K."/>
            <person name="Labutti K."/>
            <person name="Kuo R."/>
            <person name="Ohm R.A."/>
            <person name="Bhattacharya S.S."/>
            <person name="Shirouzu T."/>
            <person name="Yoshinaga Y."/>
            <person name="Martin F.M."/>
            <person name="Grigoriev I.V."/>
            <person name="Hibbett D.S."/>
        </authorList>
    </citation>
    <scope>NUCLEOTIDE SEQUENCE [LARGE SCALE GENOMIC DNA]</scope>
    <source>
        <strain evidence="3 4">HHB12029</strain>
    </source>
</reference>
<evidence type="ECO:0000313" key="3">
    <source>
        <dbReference type="EMBL" id="KZV80065.1"/>
    </source>
</evidence>
<keyword evidence="2" id="KW-0812">Transmembrane</keyword>
<dbReference type="OrthoDB" id="409543at2759"/>
<keyword evidence="2" id="KW-0472">Membrane</keyword>
<evidence type="ECO:0008006" key="5">
    <source>
        <dbReference type="Google" id="ProtNLM"/>
    </source>
</evidence>
<evidence type="ECO:0000256" key="1">
    <source>
        <dbReference type="SAM" id="MobiDB-lite"/>
    </source>
</evidence>
<keyword evidence="4" id="KW-1185">Reference proteome</keyword>
<gene>
    <name evidence="3" type="ORF">EXIGLDRAFT_845897</name>
</gene>
<dbReference type="EMBL" id="KV426525">
    <property type="protein sequence ID" value="KZV80065.1"/>
    <property type="molecule type" value="Genomic_DNA"/>
</dbReference>
<evidence type="ECO:0000313" key="4">
    <source>
        <dbReference type="Proteomes" id="UP000077266"/>
    </source>
</evidence>
<organism evidence="3 4">
    <name type="scientific">Exidia glandulosa HHB12029</name>
    <dbReference type="NCBI Taxonomy" id="1314781"/>
    <lineage>
        <taxon>Eukaryota</taxon>
        <taxon>Fungi</taxon>
        <taxon>Dikarya</taxon>
        <taxon>Basidiomycota</taxon>
        <taxon>Agaricomycotina</taxon>
        <taxon>Agaricomycetes</taxon>
        <taxon>Auriculariales</taxon>
        <taxon>Exidiaceae</taxon>
        <taxon>Exidia</taxon>
    </lineage>
</organism>
<dbReference type="SUPFAM" id="SSF53448">
    <property type="entry name" value="Nucleotide-diphospho-sugar transferases"/>
    <property type="match status" value="1"/>
</dbReference>
<protein>
    <recommendedName>
        <fullName evidence="5">Glycosyltransferase family 32 protein</fullName>
    </recommendedName>
</protein>
<proteinExistence type="predicted"/>